<reference evidence="1 2" key="1">
    <citation type="submission" date="2024-09" db="EMBL/GenBank/DDBJ databases">
        <authorList>
            <person name="Sun Q."/>
            <person name="Mori K."/>
        </authorList>
    </citation>
    <scope>NUCLEOTIDE SEQUENCE [LARGE SCALE GENOMIC DNA]</scope>
    <source>
        <strain evidence="1 2">CCM 7538</strain>
    </source>
</reference>
<sequence length="186" mass="21871">MLEFLSSPTFEIFDNVLDVIGPLLGGGALFLIQQTIKHKEDNEKSANEIKGEIYYYTRLARINILAEMRKVKINTLQVDDHKEIYLSIKSYQDLIETNYILPFVKVCVKYNTLKKHKKIHKYFMDIIKHQDNFNQILRQKEDDLRLAQDLPIPEFKKEMLLLLLNEAQALSTLFQEVEELLLKNQA</sequence>
<dbReference type="RefSeq" id="WP_382374804.1">
    <property type="nucleotide sequence ID" value="NZ_JBHLWA010000031.1"/>
</dbReference>
<evidence type="ECO:0000313" key="1">
    <source>
        <dbReference type="EMBL" id="MFC0323319.1"/>
    </source>
</evidence>
<accession>A0ABV6HWR4</accession>
<organism evidence="1 2">
    <name type="scientific">Gallibacterium melopsittaci</name>
    <dbReference type="NCBI Taxonomy" id="516063"/>
    <lineage>
        <taxon>Bacteria</taxon>
        <taxon>Pseudomonadati</taxon>
        <taxon>Pseudomonadota</taxon>
        <taxon>Gammaproteobacteria</taxon>
        <taxon>Pasteurellales</taxon>
        <taxon>Pasteurellaceae</taxon>
        <taxon>Gallibacterium</taxon>
    </lineage>
</organism>
<protein>
    <submittedName>
        <fullName evidence="1">Uncharacterized protein</fullName>
    </submittedName>
</protein>
<comment type="caution">
    <text evidence="1">The sequence shown here is derived from an EMBL/GenBank/DDBJ whole genome shotgun (WGS) entry which is preliminary data.</text>
</comment>
<name>A0ABV6HWR4_9PAST</name>
<dbReference type="Proteomes" id="UP001589769">
    <property type="component" value="Unassembled WGS sequence"/>
</dbReference>
<proteinExistence type="predicted"/>
<gene>
    <name evidence="1" type="ORF">ACFFHT_07080</name>
</gene>
<keyword evidence="2" id="KW-1185">Reference proteome</keyword>
<dbReference type="EMBL" id="JBHLWA010000031">
    <property type="protein sequence ID" value="MFC0323319.1"/>
    <property type="molecule type" value="Genomic_DNA"/>
</dbReference>
<evidence type="ECO:0000313" key="2">
    <source>
        <dbReference type="Proteomes" id="UP001589769"/>
    </source>
</evidence>